<dbReference type="KEGG" id="gba:J421_0994"/>
<dbReference type="OrthoDB" id="9784297at2"/>
<keyword evidence="5" id="KW-0408">Iron</keyword>
<keyword evidence="11" id="KW-1185">Reference proteome</keyword>
<dbReference type="EMBL" id="CP007128">
    <property type="protein sequence ID" value="AHG88531.1"/>
    <property type="molecule type" value="Genomic_DNA"/>
</dbReference>
<feature type="region of interest" description="Disordered" evidence="8">
    <location>
        <begin position="161"/>
        <end position="182"/>
    </location>
</feature>
<dbReference type="GO" id="GO:0006302">
    <property type="term" value="P:double-strand break repair"/>
    <property type="evidence" value="ECO:0007669"/>
    <property type="project" value="InterPro"/>
</dbReference>
<evidence type="ECO:0000256" key="8">
    <source>
        <dbReference type="SAM" id="MobiDB-lite"/>
    </source>
</evidence>
<gene>
    <name evidence="10" type="ORF">J421_0994</name>
</gene>
<dbReference type="STRING" id="861299.J421_0994"/>
<evidence type="ECO:0000256" key="3">
    <source>
        <dbReference type="ARBA" id="ARBA00022475"/>
    </source>
</evidence>
<protein>
    <submittedName>
        <fullName evidence="10">AAA ATPase</fullName>
    </submittedName>
</protein>
<dbReference type="InterPro" id="IPR038729">
    <property type="entry name" value="Rad50/SbcC_AAA"/>
</dbReference>
<dbReference type="eggNOG" id="COG3910">
    <property type="taxonomic scope" value="Bacteria"/>
</dbReference>
<keyword evidence="3" id="KW-1003">Cell membrane</keyword>
<evidence type="ECO:0000313" key="11">
    <source>
        <dbReference type="Proteomes" id="UP000019151"/>
    </source>
</evidence>
<dbReference type="SMART" id="SM00382">
    <property type="entry name" value="AAA"/>
    <property type="match status" value="1"/>
</dbReference>
<accession>W0RCL2</accession>
<evidence type="ECO:0000259" key="9">
    <source>
        <dbReference type="SMART" id="SM00382"/>
    </source>
</evidence>
<name>W0RCL2_9BACT</name>
<feature type="domain" description="AAA+ ATPase" evidence="9">
    <location>
        <begin position="74"/>
        <end position="272"/>
    </location>
</feature>
<dbReference type="Pfam" id="PF13304">
    <property type="entry name" value="AAA_21"/>
    <property type="match status" value="1"/>
</dbReference>
<proteinExistence type="predicted"/>
<feature type="compositionally biased region" description="Basic and acidic residues" evidence="8">
    <location>
        <begin position="161"/>
        <end position="176"/>
    </location>
</feature>
<evidence type="ECO:0000256" key="4">
    <source>
        <dbReference type="ARBA" id="ARBA00022496"/>
    </source>
</evidence>
<organism evidence="10 11">
    <name type="scientific">Gemmatirosa kalamazoonensis</name>
    <dbReference type="NCBI Taxonomy" id="861299"/>
    <lineage>
        <taxon>Bacteria</taxon>
        <taxon>Pseudomonadati</taxon>
        <taxon>Gemmatimonadota</taxon>
        <taxon>Gemmatimonadia</taxon>
        <taxon>Gemmatimonadales</taxon>
        <taxon>Gemmatimonadaceae</taxon>
        <taxon>Gemmatirosa</taxon>
    </lineage>
</organism>
<reference evidence="10 11" key="1">
    <citation type="journal article" date="2014" name="Genome Announc.">
        <title>Genome Sequence and Methylome of Soil Bacterium Gemmatirosa kalamazoonensis KBS708T, a Member of the Rarely Cultivated Gemmatimonadetes Phylum.</title>
        <authorList>
            <person name="Debruyn J.M."/>
            <person name="Radosevich M."/>
            <person name="Wommack K.E."/>
            <person name="Polson S.W."/>
            <person name="Hauser L.J."/>
            <person name="Fawaz M.N."/>
            <person name="Korlach J."/>
            <person name="Tsai Y.C."/>
        </authorList>
    </citation>
    <scope>NUCLEOTIDE SEQUENCE [LARGE SCALE GENOMIC DNA]</scope>
    <source>
        <strain evidence="10 11">KBS708</strain>
    </source>
</reference>
<dbReference type="InterPro" id="IPR003593">
    <property type="entry name" value="AAA+_ATPase"/>
</dbReference>
<dbReference type="SUPFAM" id="SSF52540">
    <property type="entry name" value="P-loop containing nucleoside triphosphate hydrolases"/>
    <property type="match status" value="1"/>
</dbReference>
<dbReference type="InterPro" id="IPR003959">
    <property type="entry name" value="ATPase_AAA_core"/>
</dbReference>
<keyword evidence="2" id="KW-0813">Transport</keyword>
<dbReference type="GO" id="GO:0005886">
    <property type="term" value="C:plasma membrane"/>
    <property type="evidence" value="ECO:0007669"/>
    <property type="project" value="UniProtKB-SubCell"/>
</dbReference>
<evidence type="ECO:0000256" key="1">
    <source>
        <dbReference type="ARBA" id="ARBA00004202"/>
    </source>
</evidence>
<dbReference type="InParanoid" id="W0RCL2"/>
<dbReference type="InterPro" id="IPR051535">
    <property type="entry name" value="Siderophore_ABC-ATPase"/>
</dbReference>
<dbReference type="GO" id="GO:0006826">
    <property type="term" value="P:iron ion transport"/>
    <property type="evidence" value="ECO:0007669"/>
    <property type="project" value="UniProtKB-KW"/>
</dbReference>
<evidence type="ECO:0000256" key="5">
    <source>
        <dbReference type="ARBA" id="ARBA00023004"/>
    </source>
</evidence>
<dbReference type="Gene3D" id="3.40.50.300">
    <property type="entry name" value="P-loop containing nucleotide triphosphate hydrolases"/>
    <property type="match status" value="2"/>
</dbReference>
<dbReference type="PANTHER" id="PTHR42771">
    <property type="entry name" value="IRON(3+)-HYDROXAMATE IMPORT ATP-BINDING PROTEIN FHUC"/>
    <property type="match status" value="1"/>
</dbReference>
<dbReference type="PATRIC" id="fig|861299.3.peg.1008"/>
<keyword evidence="7" id="KW-0472">Membrane</keyword>
<comment type="subcellular location">
    <subcellularLocation>
        <location evidence="1">Cell membrane</location>
        <topology evidence="1">Peripheral membrane protein</topology>
    </subcellularLocation>
</comment>
<keyword evidence="4" id="KW-0410">Iron transport</keyword>
<keyword evidence="6" id="KW-0406">Ion transport</keyword>
<dbReference type="HOGENOM" id="CLU_079631_2_0_0"/>
<dbReference type="Pfam" id="PF13476">
    <property type="entry name" value="AAA_23"/>
    <property type="match status" value="1"/>
</dbReference>
<evidence type="ECO:0000256" key="6">
    <source>
        <dbReference type="ARBA" id="ARBA00023065"/>
    </source>
</evidence>
<dbReference type="GO" id="GO:0016887">
    <property type="term" value="F:ATP hydrolysis activity"/>
    <property type="evidence" value="ECO:0007669"/>
    <property type="project" value="InterPro"/>
</dbReference>
<evidence type="ECO:0000256" key="7">
    <source>
        <dbReference type="ARBA" id="ARBA00023136"/>
    </source>
</evidence>
<evidence type="ECO:0000256" key="2">
    <source>
        <dbReference type="ARBA" id="ARBA00022448"/>
    </source>
</evidence>
<dbReference type="AlphaFoldDB" id="W0RCL2"/>
<dbReference type="InterPro" id="IPR027417">
    <property type="entry name" value="P-loop_NTPase"/>
</dbReference>
<dbReference type="CDD" id="cd00267">
    <property type="entry name" value="ABC_ATPase"/>
    <property type="match status" value="1"/>
</dbReference>
<dbReference type="Proteomes" id="UP000019151">
    <property type="component" value="Chromosome"/>
</dbReference>
<dbReference type="GO" id="GO:0005524">
    <property type="term" value="F:ATP binding"/>
    <property type="evidence" value="ECO:0007669"/>
    <property type="project" value="InterPro"/>
</dbReference>
<sequence>MNAAARGAVGRSLGGARVPRGLPRRAARRELAGVPRAPHLLRLSWKPTADAARASGVYPFDVPAVRALDALDLDAPVVCFVGENGSGKSTLLEAIAVAAELPTLGAADAVDDATLAGPRALAAVLRLAWSVRTRRGFFLRAEDFFGHLRRRALTTARVAREERERRARAPGDRDAWSADEPDADAEAAARLLPRVDARSHGESFLDLFATRMHDGLYLLDEPEAPLSPRRQLALLAIVDRAVRHGAQCVIATHSPILLAYPGARIYAFDDPPVREVPYAELPHVTLTRAFLEAPERFLKHL</sequence>
<evidence type="ECO:0000313" key="10">
    <source>
        <dbReference type="EMBL" id="AHG88531.1"/>
    </source>
</evidence>
<dbReference type="PANTHER" id="PTHR42771:SF2">
    <property type="entry name" value="IRON(3+)-HYDROXAMATE IMPORT ATP-BINDING PROTEIN FHUC"/>
    <property type="match status" value="1"/>
</dbReference>